<keyword evidence="2" id="KW-1185">Reference proteome</keyword>
<sequence>MKADLGLHWKVENDPLNKSEMNQECRPLTYLLKTFRSTCFGNHLADQT</sequence>
<organism evidence="1 2">
    <name type="scientific">Quercus suber</name>
    <name type="common">Cork oak</name>
    <dbReference type="NCBI Taxonomy" id="58331"/>
    <lineage>
        <taxon>Eukaryota</taxon>
        <taxon>Viridiplantae</taxon>
        <taxon>Streptophyta</taxon>
        <taxon>Embryophyta</taxon>
        <taxon>Tracheophyta</taxon>
        <taxon>Spermatophyta</taxon>
        <taxon>Magnoliopsida</taxon>
        <taxon>eudicotyledons</taxon>
        <taxon>Gunneridae</taxon>
        <taxon>Pentapetalae</taxon>
        <taxon>rosids</taxon>
        <taxon>fabids</taxon>
        <taxon>Fagales</taxon>
        <taxon>Fagaceae</taxon>
        <taxon>Quercus</taxon>
    </lineage>
</organism>
<name>A0AAW0KAX6_QUESU</name>
<comment type="caution">
    <text evidence="1">The sequence shown here is derived from an EMBL/GenBank/DDBJ whole genome shotgun (WGS) entry which is preliminary data.</text>
</comment>
<evidence type="ECO:0000313" key="1">
    <source>
        <dbReference type="EMBL" id="KAK7835756.1"/>
    </source>
</evidence>
<evidence type="ECO:0000313" key="2">
    <source>
        <dbReference type="Proteomes" id="UP000237347"/>
    </source>
</evidence>
<dbReference type="AlphaFoldDB" id="A0AAW0KAX6"/>
<proteinExistence type="predicted"/>
<gene>
    <name evidence="1" type="ORF">CFP56_023200</name>
</gene>
<dbReference type="EMBL" id="PKMF04000365">
    <property type="protein sequence ID" value="KAK7835756.1"/>
    <property type="molecule type" value="Genomic_DNA"/>
</dbReference>
<dbReference type="Proteomes" id="UP000237347">
    <property type="component" value="Unassembled WGS sequence"/>
</dbReference>
<reference evidence="1 2" key="1">
    <citation type="journal article" date="2018" name="Sci. Data">
        <title>The draft genome sequence of cork oak.</title>
        <authorList>
            <person name="Ramos A.M."/>
            <person name="Usie A."/>
            <person name="Barbosa P."/>
            <person name="Barros P.M."/>
            <person name="Capote T."/>
            <person name="Chaves I."/>
            <person name="Simoes F."/>
            <person name="Abreu I."/>
            <person name="Carrasquinho I."/>
            <person name="Faro C."/>
            <person name="Guimaraes J.B."/>
            <person name="Mendonca D."/>
            <person name="Nobrega F."/>
            <person name="Rodrigues L."/>
            <person name="Saibo N.J.M."/>
            <person name="Varela M.C."/>
            <person name="Egas C."/>
            <person name="Matos J."/>
            <person name="Miguel C.M."/>
            <person name="Oliveira M.M."/>
            <person name="Ricardo C.P."/>
            <person name="Goncalves S."/>
        </authorList>
    </citation>
    <scope>NUCLEOTIDE SEQUENCE [LARGE SCALE GENOMIC DNA]</scope>
    <source>
        <strain evidence="2">cv. HL8</strain>
    </source>
</reference>
<accession>A0AAW0KAX6</accession>
<protein>
    <submittedName>
        <fullName evidence="1">Uncharacterized protein</fullName>
    </submittedName>
</protein>